<dbReference type="Proteomes" id="UP000662986">
    <property type="component" value="Plasmid unnamed5"/>
</dbReference>
<dbReference type="Pfam" id="PF19827">
    <property type="entry name" value="DUF6308"/>
    <property type="match status" value="1"/>
</dbReference>
<keyword evidence="3" id="KW-1185">Reference proteome</keyword>
<proteinExistence type="predicted"/>
<dbReference type="RefSeq" id="WP_206004276.1">
    <property type="nucleotide sequence ID" value="NZ_CP070614.1"/>
</dbReference>
<dbReference type="EMBL" id="CP070614">
    <property type="protein sequence ID" value="QSE87513.1"/>
    <property type="molecule type" value="Genomic_DNA"/>
</dbReference>
<organism evidence="2 3">
    <name type="scientific">Rhodococcus pseudokoreensis</name>
    <dbReference type="NCBI Taxonomy" id="2811421"/>
    <lineage>
        <taxon>Bacteria</taxon>
        <taxon>Bacillati</taxon>
        <taxon>Actinomycetota</taxon>
        <taxon>Actinomycetes</taxon>
        <taxon>Mycobacteriales</taxon>
        <taxon>Nocardiaceae</taxon>
        <taxon>Rhodococcus</taxon>
    </lineage>
</organism>
<evidence type="ECO:0000256" key="1">
    <source>
        <dbReference type="SAM" id="MobiDB-lite"/>
    </source>
</evidence>
<sequence length="124" mass="13561">MGVRREALLSVQYAVSRVLGTERARLNPVREALRADDGALHRRLLPIREEAGLPEEISALRLFDVIAWMDGKYRGLGERSDRPGEDATSRGDRRSASWQFTMGRMGIRAAAAFQGHGGPATGSG</sequence>
<name>A0A974VZB7_9NOCA</name>
<feature type="region of interest" description="Disordered" evidence="1">
    <location>
        <begin position="74"/>
        <end position="98"/>
    </location>
</feature>
<reference evidence="2 3" key="1">
    <citation type="journal article" date="2021" name="Microbiol. Resour. Announc.">
        <title>Complete Genome Sequences of Two Rhodococcus sp. Strains with Large and Linear Chromosomes, Isolated from Apple Rhizosphere.</title>
        <authorList>
            <person name="Benning S."/>
            <person name="Brugnone N."/>
            <person name="Siani R."/>
            <person name="Kublik S."/>
            <person name="Schloter M."/>
            <person name="Rad V."/>
        </authorList>
    </citation>
    <scope>NUCLEOTIDE SEQUENCE [LARGE SCALE GENOMIC DNA]</scope>
    <source>
        <strain evidence="2 3">R79</strain>
    </source>
</reference>
<keyword evidence="2" id="KW-0614">Plasmid</keyword>
<reference evidence="2 3" key="2">
    <citation type="journal article" date="2022" name="Arch. Microbiol.">
        <title>Rhodococcus pseudokoreensis sp. nov. isolated from the rhizosphere of young M26 apple rootstocks.</title>
        <authorList>
            <person name="Kampfer P."/>
            <person name="Glaeser S.P."/>
            <person name="Blom J."/>
            <person name="Wolf J."/>
            <person name="Benning S."/>
            <person name="Schloter M."/>
            <person name="Neumann-Schaal M."/>
        </authorList>
    </citation>
    <scope>NUCLEOTIDE SEQUENCE [LARGE SCALE GENOMIC DNA]</scope>
    <source>
        <strain evidence="2 3">R79</strain>
    </source>
</reference>
<evidence type="ECO:0000313" key="2">
    <source>
        <dbReference type="EMBL" id="QSE87513.1"/>
    </source>
</evidence>
<protein>
    <submittedName>
        <fullName evidence="2">Uncharacterized protein</fullName>
    </submittedName>
</protein>
<geneLocation type="plasmid" evidence="2 3">
    <name>unnamed5</name>
</geneLocation>
<feature type="compositionally biased region" description="Basic and acidic residues" evidence="1">
    <location>
        <begin position="74"/>
        <end position="95"/>
    </location>
</feature>
<dbReference type="InterPro" id="IPR046275">
    <property type="entry name" value="DUF6308"/>
</dbReference>
<gene>
    <name evidence="2" type="ORF">JWS13_01275</name>
</gene>
<evidence type="ECO:0000313" key="3">
    <source>
        <dbReference type="Proteomes" id="UP000662986"/>
    </source>
</evidence>
<accession>A0A974VZB7</accession>